<proteinExistence type="predicted"/>
<keyword evidence="1" id="KW-1133">Transmembrane helix</keyword>
<evidence type="ECO:0000256" key="1">
    <source>
        <dbReference type="SAM" id="Phobius"/>
    </source>
</evidence>
<dbReference type="AlphaFoldDB" id="A0A0M6YNR3"/>
<feature type="transmembrane region" description="Helical" evidence="1">
    <location>
        <begin position="23"/>
        <end position="40"/>
    </location>
</feature>
<name>A0A0M6YNR3_9RHOB</name>
<evidence type="ECO:0000313" key="3">
    <source>
        <dbReference type="Proteomes" id="UP000049222"/>
    </source>
</evidence>
<gene>
    <name evidence="2" type="ORF">JDO7802_02672</name>
</gene>
<sequence length="49" mass="4882">MVTDGLMVAVAGPFFDSSVTPKVGVIALCAVMTVVLSRAMPGQAAASIT</sequence>
<dbReference type="Proteomes" id="UP000049222">
    <property type="component" value="Unassembled WGS sequence"/>
</dbReference>
<keyword evidence="3" id="KW-1185">Reference proteome</keyword>
<keyword evidence="1" id="KW-0812">Transmembrane</keyword>
<protein>
    <submittedName>
        <fullName evidence="2">Uncharacterized protein</fullName>
    </submittedName>
</protein>
<keyword evidence="1" id="KW-0472">Membrane</keyword>
<accession>A0A0M6YNR3</accession>
<dbReference type="RefSeq" id="WP_245624244.1">
    <property type="nucleotide sequence ID" value="NZ_CXSU01000012.1"/>
</dbReference>
<organism evidence="2 3">
    <name type="scientific">Jannaschia donghaensis</name>
    <dbReference type="NCBI Taxonomy" id="420998"/>
    <lineage>
        <taxon>Bacteria</taxon>
        <taxon>Pseudomonadati</taxon>
        <taxon>Pseudomonadota</taxon>
        <taxon>Alphaproteobacteria</taxon>
        <taxon>Rhodobacterales</taxon>
        <taxon>Roseobacteraceae</taxon>
        <taxon>Jannaschia</taxon>
    </lineage>
</organism>
<dbReference type="EMBL" id="CXSU01000012">
    <property type="protein sequence ID" value="CTQ50646.1"/>
    <property type="molecule type" value="Genomic_DNA"/>
</dbReference>
<reference evidence="2 3" key="1">
    <citation type="submission" date="2015-07" db="EMBL/GenBank/DDBJ databases">
        <authorList>
            <person name="Noorani M."/>
        </authorList>
    </citation>
    <scope>NUCLEOTIDE SEQUENCE [LARGE SCALE GENOMIC DNA]</scope>
    <source>
        <strain evidence="2 3">CECT 7802</strain>
    </source>
</reference>
<evidence type="ECO:0000313" key="2">
    <source>
        <dbReference type="EMBL" id="CTQ50646.1"/>
    </source>
</evidence>